<dbReference type="NCBIfam" id="NF004363">
    <property type="entry name" value="PRK05738.2-4"/>
    <property type="match status" value="1"/>
</dbReference>
<comment type="similarity">
    <text evidence="1 4">Belongs to the universal ribosomal protein uL23 family.</text>
</comment>
<evidence type="ECO:0000256" key="4">
    <source>
        <dbReference type="HAMAP-Rule" id="MF_01369"/>
    </source>
</evidence>
<comment type="subunit">
    <text evidence="4">Part of the 50S ribosomal subunit. Contacts protein L29, and trigger factor when it is bound to the ribosome.</text>
</comment>
<dbReference type="GO" id="GO:0006412">
    <property type="term" value="P:translation"/>
    <property type="evidence" value="ECO:0007669"/>
    <property type="project" value="UniProtKB-UniRule"/>
</dbReference>
<reference evidence="5 6" key="1">
    <citation type="submission" date="2017-09" db="EMBL/GenBank/DDBJ databases">
        <title>Depth-based differentiation of microbial function through sediment-hosted aquifers and enrichment of novel symbionts in the deep terrestrial subsurface.</title>
        <authorList>
            <person name="Probst A.J."/>
            <person name="Ladd B."/>
            <person name="Jarett J.K."/>
            <person name="Geller-Mcgrath D.E."/>
            <person name="Sieber C.M."/>
            <person name="Emerson J.B."/>
            <person name="Anantharaman K."/>
            <person name="Thomas B.C."/>
            <person name="Malmstrom R."/>
            <person name="Stieglmeier M."/>
            <person name="Klingl A."/>
            <person name="Woyke T."/>
            <person name="Ryan C.M."/>
            <person name="Banfield J.F."/>
        </authorList>
    </citation>
    <scope>NUCLEOTIDE SEQUENCE [LARGE SCALE GENOMIC DNA]</scope>
    <source>
        <strain evidence="5">CG11_big_fil_rev_8_21_14_0_20_36_8</strain>
    </source>
</reference>
<evidence type="ECO:0000313" key="5">
    <source>
        <dbReference type="EMBL" id="PIQ73839.1"/>
    </source>
</evidence>
<name>A0A2M6IV88_9BACT</name>
<sequence>MKVKTLIKKPLITEKSTQKSQNKVYIFEVDTNANKHQLSKSISELYKVKVASVRTITRKGKEKRVGKKMMTKKRSDKKLAYITVSEGTIDLFPQS</sequence>
<dbReference type="GO" id="GO:0005840">
    <property type="term" value="C:ribosome"/>
    <property type="evidence" value="ECO:0007669"/>
    <property type="project" value="UniProtKB-KW"/>
</dbReference>
<dbReference type="InterPro" id="IPR012677">
    <property type="entry name" value="Nucleotide-bd_a/b_plait_sf"/>
</dbReference>
<keyword evidence="4" id="KW-0694">RNA-binding</keyword>
<evidence type="ECO:0000256" key="1">
    <source>
        <dbReference type="ARBA" id="ARBA00006700"/>
    </source>
</evidence>
<dbReference type="GO" id="GO:1990904">
    <property type="term" value="C:ribonucleoprotein complex"/>
    <property type="evidence" value="ECO:0007669"/>
    <property type="project" value="UniProtKB-KW"/>
</dbReference>
<dbReference type="AlphaFoldDB" id="A0A2M6IV88"/>
<dbReference type="Pfam" id="PF00276">
    <property type="entry name" value="Ribosomal_L23"/>
    <property type="match status" value="1"/>
</dbReference>
<evidence type="ECO:0000256" key="3">
    <source>
        <dbReference type="ARBA" id="ARBA00023274"/>
    </source>
</evidence>
<dbReference type="SUPFAM" id="SSF54189">
    <property type="entry name" value="Ribosomal proteins S24e, L23 and L15e"/>
    <property type="match status" value="1"/>
</dbReference>
<keyword evidence="4" id="KW-0699">rRNA-binding</keyword>
<comment type="caution">
    <text evidence="5">The sequence shown here is derived from an EMBL/GenBank/DDBJ whole genome shotgun (WGS) entry which is preliminary data.</text>
</comment>
<keyword evidence="3 4" id="KW-0687">Ribonucleoprotein</keyword>
<accession>A0A2M6IV88</accession>
<dbReference type="GO" id="GO:0019843">
    <property type="term" value="F:rRNA binding"/>
    <property type="evidence" value="ECO:0007669"/>
    <property type="project" value="UniProtKB-UniRule"/>
</dbReference>
<dbReference type="GO" id="GO:0003735">
    <property type="term" value="F:structural constituent of ribosome"/>
    <property type="evidence" value="ECO:0007669"/>
    <property type="project" value="InterPro"/>
</dbReference>
<dbReference type="InterPro" id="IPR013025">
    <property type="entry name" value="Ribosomal_uL23-like"/>
</dbReference>
<evidence type="ECO:0000313" key="6">
    <source>
        <dbReference type="Proteomes" id="UP000231056"/>
    </source>
</evidence>
<evidence type="ECO:0000256" key="2">
    <source>
        <dbReference type="ARBA" id="ARBA00022980"/>
    </source>
</evidence>
<dbReference type="Proteomes" id="UP000231056">
    <property type="component" value="Unassembled WGS sequence"/>
</dbReference>
<protein>
    <recommendedName>
        <fullName evidence="4">Large ribosomal subunit protein uL23</fullName>
    </recommendedName>
</protein>
<keyword evidence="2 4" id="KW-0689">Ribosomal protein</keyword>
<gene>
    <name evidence="4" type="primary">rplW</name>
    <name evidence="5" type="ORF">COV58_00260</name>
</gene>
<dbReference type="InterPro" id="IPR012678">
    <property type="entry name" value="Ribosomal_uL23/eL15/eS24_sf"/>
</dbReference>
<comment type="function">
    <text evidence="4">One of the early assembly proteins it binds 23S rRNA. One of the proteins that surrounds the polypeptide exit tunnel on the outside of the ribosome. Forms the main docking site for trigger factor binding to the ribosome.</text>
</comment>
<dbReference type="HAMAP" id="MF_01369_B">
    <property type="entry name" value="Ribosomal_uL23_B"/>
    <property type="match status" value="1"/>
</dbReference>
<organism evidence="5 6">
    <name type="scientific">Candidatus Roizmanbacteria bacterium CG11_big_fil_rev_8_21_14_0_20_36_8</name>
    <dbReference type="NCBI Taxonomy" id="1974856"/>
    <lineage>
        <taxon>Bacteria</taxon>
        <taxon>Candidatus Roizmaniibacteriota</taxon>
    </lineage>
</organism>
<proteinExistence type="inferred from homology"/>
<dbReference type="Gene3D" id="3.30.70.330">
    <property type="match status" value="1"/>
</dbReference>
<dbReference type="EMBL" id="PCVM01000006">
    <property type="protein sequence ID" value="PIQ73839.1"/>
    <property type="molecule type" value="Genomic_DNA"/>
</dbReference>